<dbReference type="Proteomes" id="UP000765507">
    <property type="component" value="Unassembled WGS sequence"/>
</dbReference>
<evidence type="ECO:0000313" key="1">
    <source>
        <dbReference type="EMBL" id="KAG6927840.1"/>
    </source>
</evidence>
<evidence type="ECO:0000313" key="2">
    <source>
        <dbReference type="Proteomes" id="UP000765507"/>
    </source>
</evidence>
<proteinExistence type="predicted"/>
<dbReference type="AlphaFoldDB" id="A0A8T1SGG0"/>
<name>A0A8T1SGG0_CHESE</name>
<gene>
    <name evidence="1" type="ORF">G0U57_009243</name>
</gene>
<feature type="non-terminal residue" evidence="1">
    <location>
        <position position="1"/>
    </location>
</feature>
<comment type="caution">
    <text evidence="1">The sequence shown here is derived from an EMBL/GenBank/DDBJ whole genome shotgun (WGS) entry which is preliminary data.</text>
</comment>
<protein>
    <submittedName>
        <fullName evidence="1">Folate receptor alpha-like</fullName>
    </submittedName>
</protein>
<dbReference type="EMBL" id="JAHGAV010000240">
    <property type="protein sequence ID" value="KAG6927840.1"/>
    <property type="molecule type" value="Genomic_DNA"/>
</dbReference>
<reference evidence="1 2" key="1">
    <citation type="journal article" date="2020" name="G3 (Bethesda)">
        <title>Draft Genome of the Common Snapping Turtle, Chelydra serpentina, a Model for Phenotypic Plasticity in Reptiles.</title>
        <authorList>
            <person name="Das D."/>
            <person name="Singh S.K."/>
            <person name="Bierstedt J."/>
            <person name="Erickson A."/>
            <person name="Galli G.L.J."/>
            <person name="Crossley D.A. 2nd"/>
            <person name="Rhen T."/>
        </authorList>
    </citation>
    <scope>NUCLEOTIDE SEQUENCE [LARGE SCALE GENOMIC DNA]</scope>
    <source>
        <strain evidence="1">KW</strain>
    </source>
</reference>
<sequence length="245" mass="25723">GCAVGRAGAVGCRHGQRCEGIGAEHVHGRQAPQNPARPGGGAAWPVCPVERQRLLHGQHQHGGSPGPVLPVQLQLEPLRGDARQVQAALHPGHVSVRVLAQPGALDRPGGYQLAPGEDPQRAAVQGGLRAVVGGLQGGRHLQRELAQGLELDLRDQPVPPGLHVPAIQVRLPPAGGPVREDLVQLVQIHPGAPGRRALHPDVVRPCQREPQRGRGQVLRPEQGDAAPAPWAVLLVLLPTALLSLL</sequence>
<accession>A0A8T1SGG0</accession>
<organism evidence="1 2">
    <name type="scientific">Chelydra serpentina</name>
    <name type="common">Snapping turtle</name>
    <name type="synonym">Testudo serpentina</name>
    <dbReference type="NCBI Taxonomy" id="8475"/>
    <lineage>
        <taxon>Eukaryota</taxon>
        <taxon>Metazoa</taxon>
        <taxon>Chordata</taxon>
        <taxon>Craniata</taxon>
        <taxon>Vertebrata</taxon>
        <taxon>Euteleostomi</taxon>
        <taxon>Archelosauria</taxon>
        <taxon>Testudinata</taxon>
        <taxon>Testudines</taxon>
        <taxon>Cryptodira</taxon>
        <taxon>Durocryptodira</taxon>
        <taxon>Americhelydia</taxon>
        <taxon>Chelydroidea</taxon>
        <taxon>Chelydridae</taxon>
        <taxon>Chelydra</taxon>
    </lineage>
</organism>
<keyword evidence="2" id="KW-1185">Reference proteome</keyword>
<keyword evidence="1" id="KW-0675">Receptor</keyword>